<protein>
    <recommendedName>
        <fullName evidence="1">Protein SlyX homolog</fullName>
    </recommendedName>
</protein>
<dbReference type="AlphaFoldDB" id="A0A2P7RQY9"/>
<name>A0A2P7RQY9_9HYPH</name>
<dbReference type="HAMAP" id="MF_00715">
    <property type="entry name" value="SlyX"/>
    <property type="match status" value="1"/>
</dbReference>
<evidence type="ECO:0000256" key="2">
    <source>
        <dbReference type="SAM" id="Coils"/>
    </source>
</evidence>
<comment type="caution">
    <text evidence="3">The sequence shown here is derived from an EMBL/GenBank/DDBJ whole genome shotgun (WGS) entry which is preliminary data.</text>
</comment>
<proteinExistence type="inferred from homology"/>
<gene>
    <name evidence="1" type="primary">slyX</name>
    <name evidence="3" type="ORF">C7I85_28785</name>
</gene>
<keyword evidence="2" id="KW-0175">Coiled coil</keyword>
<dbReference type="Pfam" id="PF04102">
    <property type="entry name" value="SlyX"/>
    <property type="match status" value="1"/>
</dbReference>
<dbReference type="NCBIfam" id="NF001962">
    <property type="entry name" value="PRK00736.1"/>
    <property type="match status" value="1"/>
</dbReference>
<dbReference type="Gene3D" id="1.20.5.300">
    <property type="match status" value="1"/>
</dbReference>
<accession>A0A2P7RQY9</accession>
<dbReference type="Proteomes" id="UP000240653">
    <property type="component" value="Unassembled WGS sequence"/>
</dbReference>
<dbReference type="EMBL" id="PXYL01000033">
    <property type="protein sequence ID" value="PSJ52633.1"/>
    <property type="molecule type" value="Genomic_DNA"/>
</dbReference>
<evidence type="ECO:0000256" key="1">
    <source>
        <dbReference type="HAMAP-Rule" id="MF_00715"/>
    </source>
</evidence>
<comment type="similarity">
    <text evidence="1">Belongs to the SlyX family.</text>
</comment>
<feature type="coiled-coil region" evidence="2">
    <location>
        <begin position="8"/>
        <end position="56"/>
    </location>
</feature>
<organism evidence="3 4">
    <name type="scientific">Pseudaminobacter soli</name>
    <name type="common">ex Li et al. 2025</name>
    <dbReference type="NCBI Taxonomy" id="1295366"/>
    <lineage>
        <taxon>Bacteria</taxon>
        <taxon>Pseudomonadati</taxon>
        <taxon>Pseudomonadota</taxon>
        <taxon>Alphaproteobacteria</taxon>
        <taxon>Hyphomicrobiales</taxon>
        <taxon>Phyllobacteriaceae</taxon>
        <taxon>Pseudaminobacter</taxon>
    </lineage>
</organism>
<reference evidence="3 4" key="1">
    <citation type="submission" date="2018-03" db="EMBL/GenBank/DDBJ databases">
        <title>The draft genome of Mesorhizobium soli JCM 19897.</title>
        <authorList>
            <person name="Li L."/>
            <person name="Liu L."/>
            <person name="Liang L."/>
            <person name="Wang T."/>
            <person name="Zhang X."/>
        </authorList>
    </citation>
    <scope>NUCLEOTIDE SEQUENCE [LARGE SCALE GENOMIC DNA]</scope>
    <source>
        <strain evidence="3 4">JCM 19897</strain>
    </source>
</reference>
<dbReference type="RefSeq" id="WP_106727428.1">
    <property type="nucleotide sequence ID" value="NZ_PXYL01000033.1"/>
</dbReference>
<keyword evidence="4" id="KW-1185">Reference proteome</keyword>
<evidence type="ECO:0000313" key="4">
    <source>
        <dbReference type="Proteomes" id="UP000240653"/>
    </source>
</evidence>
<dbReference type="PANTHER" id="PTHR36508">
    <property type="entry name" value="PROTEIN SLYX"/>
    <property type="match status" value="1"/>
</dbReference>
<evidence type="ECO:0000313" key="3">
    <source>
        <dbReference type="EMBL" id="PSJ52633.1"/>
    </source>
</evidence>
<sequence length="69" mass="8000">MTSPDERLTTLEMRAAEQEKTIEELSGQLAEQWKVIERLQRKLDALTDRFLALEEQTAPGHEATKPPHW</sequence>
<dbReference type="OrthoDB" id="9803836at2"/>
<dbReference type="PANTHER" id="PTHR36508:SF1">
    <property type="entry name" value="PROTEIN SLYX"/>
    <property type="match status" value="1"/>
</dbReference>
<dbReference type="InterPro" id="IPR007236">
    <property type="entry name" value="SlyX"/>
</dbReference>